<evidence type="ECO:0000313" key="2">
    <source>
        <dbReference type="EMBL" id="VDM83620.1"/>
    </source>
</evidence>
<name>A0A3P7JDF2_STRVU</name>
<reference evidence="2 3" key="1">
    <citation type="submission" date="2018-11" db="EMBL/GenBank/DDBJ databases">
        <authorList>
            <consortium name="Pathogen Informatics"/>
        </authorList>
    </citation>
    <scope>NUCLEOTIDE SEQUENCE [LARGE SCALE GENOMIC DNA]</scope>
</reference>
<evidence type="ECO:0000256" key="1">
    <source>
        <dbReference type="SAM" id="Phobius"/>
    </source>
</evidence>
<evidence type="ECO:0000313" key="3">
    <source>
        <dbReference type="Proteomes" id="UP000270094"/>
    </source>
</evidence>
<organism evidence="2 3">
    <name type="scientific">Strongylus vulgaris</name>
    <name type="common">Blood worm</name>
    <dbReference type="NCBI Taxonomy" id="40348"/>
    <lineage>
        <taxon>Eukaryota</taxon>
        <taxon>Metazoa</taxon>
        <taxon>Ecdysozoa</taxon>
        <taxon>Nematoda</taxon>
        <taxon>Chromadorea</taxon>
        <taxon>Rhabditida</taxon>
        <taxon>Rhabditina</taxon>
        <taxon>Rhabditomorpha</taxon>
        <taxon>Strongyloidea</taxon>
        <taxon>Strongylidae</taxon>
        <taxon>Strongylus</taxon>
    </lineage>
</organism>
<gene>
    <name evidence="2" type="ORF">SVUK_LOCUS18618</name>
</gene>
<feature type="non-terminal residue" evidence="2">
    <location>
        <position position="490"/>
    </location>
</feature>
<dbReference type="EMBL" id="UYYB01124274">
    <property type="protein sequence ID" value="VDM83620.1"/>
    <property type="molecule type" value="Genomic_DNA"/>
</dbReference>
<keyword evidence="1" id="KW-1133">Transmembrane helix</keyword>
<feature type="transmembrane region" description="Helical" evidence="1">
    <location>
        <begin position="424"/>
        <end position="446"/>
    </location>
</feature>
<feature type="transmembrane region" description="Helical" evidence="1">
    <location>
        <begin position="347"/>
        <end position="367"/>
    </location>
</feature>
<dbReference type="Proteomes" id="UP000270094">
    <property type="component" value="Unassembled WGS sequence"/>
</dbReference>
<feature type="transmembrane region" description="Helical" evidence="1">
    <location>
        <begin position="179"/>
        <end position="208"/>
    </location>
</feature>
<feature type="transmembrane region" description="Helical" evidence="1">
    <location>
        <begin position="228"/>
        <end position="248"/>
    </location>
</feature>
<protein>
    <submittedName>
        <fullName evidence="2">Uncharacterized protein</fullName>
    </submittedName>
</protein>
<accession>A0A3P7JDF2</accession>
<feature type="transmembrane region" description="Helical" evidence="1">
    <location>
        <begin position="313"/>
        <end position="335"/>
    </location>
</feature>
<proteinExistence type="predicted"/>
<feature type="transmembrane region" description="Helical" evidence="1">
    <location>
        <begin position="379"/>
        <end position="404"/>
    </location>
</feature>
<keyword evidence="1" id="KW-0812">Transmembrane</keyword>
<keyword evidence="1" id="KW-0472">Membrane</keyword>
<dbReference type="AlphaFoldDB" id="A0A3P7JDF2"/>
<sequence length="490" mass="49882">MPSAITVEDGVALGVVDKPEVSSEEERLLVLMFDVPLSVSVVPDAALVVCWSPDSGIVTSNEDVLVVLPMDTSDVVLPAPATPPVEEEVLAVLVSDNATDGELPFSPILFGLEVIVTSEEDGSVVLISILDGELPIPSVPFVGDVVLVALVRDETSGGVEAIASTLLELEEMVTSEEGVLLIVLCDSVLGVAVTSGIGLLVLLAPIISVVTVAVAGVALGDVVTSEDAILVVLSPGKVLSIFSVLLRLGAVTSGEGLPVISSVVVPAISSTFPEEVLVIPVLDDILTVIFATEGVEAVASELSRPLVLREGELVSAISAVVPFPLAVTGGTLNSVDGALVLACDEVLVVRLSVISIPVLLVSSPLLVPVVRVTSVEGVLVTFVILEVAPVFPSALPVLGVIVTSELDAPVVLVSNGNSDAGLDLASMLLGLVVIDTSGVDVLVILVSADTSDIVLTVSLELGVVTSDSVVLPVPSTLPWLGVTPVSSAPL</sequence>
<keyword evidence="3" id="KW-1185">Reference proteome</keyword>